<keyword evidence="2" id="KW-0732">Signal</keyword>
<dbReference type="Gene3D" id="3.40.50.1110">
    <property type="entry name" value="SGNH hydrolase"/>
    <property type="match status" value="1"/>
</dbReference>
<evidence type="ECO:0000256" key="1">
    <source>
        <dbReference type="ARBA" id="ARBA00022801"/>
    </source>
</evidence>
<comment type="caution">
    <text evidence="4">The sequence shown here is derived from an EMBL/GenBank/DDBJ whole genome shotgun (WGS) entry which is preliminary data.</text>
</comment>
<evidence type="ECO:0000313" key="5">
    <source>
        <dbReference type="Proteomes" id="UP001517367"/>
    </source>
</evidence>
<feature type="domain" description="Sialate O-acetylesterase" evidence="3">
    <location>
        <begin position="105"/>
        <end position="346"/>
    </location>
</feature>
<dbReference type="RefSeq" id="WP_138729450.1">
    <property type="nucleotide sequence ID" value="NZ_SRMP02000052.1"/>
</dbReference>
<protein>
    <submittedName>
        <fullName evidence="4">Sialate O-acetylesterase</fullName>
    </submittedName>
</protein>
<accession>A0ABW9JQ14</accession>
<feature type="chain" id="PRO_5046128073" evidence="2">
    <location>
        <begin position="20"/>
        <end position="473"/>
    </location>
</feature>
<dbReference type="InterPro" id="IPR013783">
    <property type="entry name" value="Ig-like_fold"/>
</dbReference>
<evidence type="ECO:0000259" key="3">
    <source>
        <dbReference type="Pfam" id="PF03629"/>
    </source>
</evidence>
<keyword evidence="5" id="KW-1185">Reference proteome</keyword>
<dbReference type="InterPro" id="IPR036514">
    <property type="entry name" value="SGNH_hydro_sf"/>
</dbReference>
<evidence type="ECO:0000313" key="4">
    <source>
        <dbReference type="EMBL" id="MFN0293786.1"/>
    </source>
</evidence>
<proteinExistence type="predicted"/>
<dbReference type="Gene3D" id="2.60.40.10">
    <property type="entry name" value="Immunoglobulins"/>
    <property type="match status" value="1"/>
</dbReference>
<dbReference type="InterPro" id="IPR039329">
    <property type="entry name" value="SIAE"/>
</dbReference>
<gene>
    <name evidence="4" type="ORF">E5L68_020590</name>
</gene>
<dbReference type="SUPFAM" id="SSF52266">
    <property type="entry name" value="SGNH hydrolase"/>
    <property type="match status" value="1"/>
</dbReference>
<name>A0ABW9JQ14_9SPHI</name>
<reference evidence="4 5" key="1">
    <citation type="submission" date="2024-12" db="EMBL/GenBank/DDBJ databases">
        <authorList>
            <person name="Hu S."/>
        </authorList>
    </citation>
    <scope>NUCLEOTIDE SEQUENCE [LARGE SCALE GENOMIC DNA]</scope>
    <source>
        <strain evidence="4 5">P-25</strain>
    </source>
</reference>
<organism evidence="4 5">
    <name type="scientific">Pedobacter helvus</name>
    <dbReference type="NCBI Taxonomy" id="2563444"/>
    <lineage>
        <taxon>Bacteria</taxon>
        <taxon>Pseudomonadati</taxon>
        <taxon>Bacteroidota</taxon>
        <taxon>Sphingobacteriia</taxon>
        <taxon>Sphingobacteriales</taxon>
        <taxon>Sphingobacteriaceae</taxon>
        <taxon>Pedobacter</taxon>
    </lineage>
</organism>
<feature type="signal peptide" evidence="2">
    <location>
        <begin position="1"/>
        <end position="19"/>
    </location>
</feature>
<dbReference type="Proteomes" id="UP001517367">
    <property type="component" value="Unassembled WGS sequence"/>
</dbReference>
<keyword evidence="1" id="KW-0378">Hydrolase</keyword>
<dbReference type="InterPro" id="IPR005181">
    <property type="entry name" value="SASA"/>
</dbReference>
<sequence length="473" mass="53200">MRKLFILLPLLTLLSTVKAEIKLPALVGDHMVLQQNTVVALWGKAKPESTVSIKTSWDNQLHKTKSDNNGNWEVKVKTIAGSNTPYEISISDGQEKTIKNILLGEVWLCGGQSNMEMSTRGFTNQPLYNAIDEILDNDYPSIRFFPVRRTFSEKPQEDVVGNWRLITPQTVETITMVGFNFAKILNRTLKVPVGIIGCYWGGSRIEAWMSEEKLKPITKVEIKQENLNATMANRAPTLLYNGMLKPVSKYTIKGCLFYQGEANTTNPELYLKLLPEMVRNWREDFNHNFPFYYVQLAPFSCSNMGWNSNGIEVAKFREVQHQAKKLIPNSGVISTIDIGSESTIHPPEKRVVAKRLAHLALSKTYAINGFNGEAPVYVSSKVEGNKIQVTLENTGYGLSAYGKEMEGFEIAGEDKVFYKAQVENVKGTNNQLSVFSEKVANPVAVRYGFKNFTYGNLYNSYGVAAIPFRSDNW</sequence>
<dbReference type="PANTHER" id="PTHR22901">
    <property type="entry name" value="SIALATE O-ACETYLESTERASE"/>
    <property type="match status" value="1"/>
</dbReference>
<dbReference type="Pfam" id="PF03629">
    <property type="entry name" value="SASA"/>
    <property type="match status" value="1"/>
</dbReference>
<dbReference type="PANTHER" id="PTHR22901:SF0">
    <property type="entry name" value="SIALATE O-ACETYLESTERASE"/>
    <property type="match status" value="1"/>
</dbReference>
<dbReference type="EMBL" id="SRMP02000052">
    <property type="protein sequence ID" value="MFN0293786.1"/>
    <property type="molecule type" value="Genomic_DNA"/>
</dbReference>
<evidence type="ECO:0000256" key="2">
    <source>
        <dbReference type="SAM" id="SignalP"/>
    </source>
</evidence>